<sequence>MEVLCVIYAPLVSRMTPIELRCLRQFSVRTLWLSLLKEMTVPKNNVIFLIFITVVKAQSPCARCTSRGRSKFPMSSMARLQLPGPTSILKLVHRAPINFGHRPLRAVLPRCDVENQQVGVSQQQIRSSLRGYVFQTVASQSQLFESLGRWPSRTSQPANNNRITSVL</sequence>
<gene>
    <name evidence="1" type="ORF">NTEN_LOCUS2241</name>
</gene>
<dbReference type="AlphaFoldDB" id="A0A6H5FZF9"/>
<proteinExistence type="predicted"/>
<name>A0A6H5FZF9_9HEMI</name>
<evidence type="ECO:0000313" key="2">
    <source>
        <dbReference type="Proteomes" id="UP000479000"/>
    </source>
</evidence>
<protein>
    <submittedName>
        <fullName evidence="1">Uncharacterized protein</fullName>
    </submittedName>
</protein>
<dbReference type="Proteomes" id="UP000479000">
    <property type="component" value="Unassembled WGS sequence"/>
</dbReference>
<accession>A0A6H5FZF9</accession>
<evidence type="ECO:0000313" key="1">
    <source>
        <dbReference type="EMBL" id="CAA9995450.1"/>
    </source>
</evidence>
<organism evidence="1 2">
    <name type="scientific">Nesidiocoris tenuis</name>
    <dbReference type="NCBI Taxonomy" id="355587"/>
    <lineage>
        <taxon>Eukaryota</taxon>
        <taxon>Metazoa</taxon>
        <taxon>Ecdysozoa</taxon>
        <taxon>Arthropoda</taxon>
        <taxon>Hexapoda</taxon>
        <taxon>Insecta</taxon>
        <taxon>Pterygota</taxon>
        <taxon>Neoptera</taxon>
        <taxon>Paraneoptera</taxon>
        <taxon>Hemiptera</taxon>
        <taxon>Heteroptera</taxon>
        <taxon>Panheteroptera</taxon>
        <taxon>Cimicomorpha</taxon>
        <taxon>Miridae</taxon>
        <taxon>Dicyphina</taxon>
        <taxon>Nesidiocoris</taxon>
    </lineage>
</organism>
<keyword evidence="2" id="KW-1185">Reference proteome</keyword>
<reference evidence="1 2" key="1">
    <citation type="submission" date="2020-02" db="EMBL/GenBank/DDBJ databases">
        <authorList>
            <person name="Ferguson B K."/>
        </authorList>
    </citation>
    <scope>NUCLEOTIDE SEQUENCE [LARGE SCALE GENOMIC DNA]</scope>
</reference>
<dbReference type="EMBL" id="CADCXU010003307">
    <property type="protein sequence ID" value="CAA9995450.1"/>
    <property type="molecule type" value="Genomic_DNA"/>
</dbReference>